<dbReference type="EMBL" id="JACDQQ010000155">
    <property type="protein sequence ID" value="MBA0083651.1"/>
    <property type="molecule type" value="Genomic_DNA"/>
</dbReference>
<organism evidence="1 2">
    <name type="scientific">Candidatus Acidiferrum panamense</name>
    <dbReference type="NCBI Taxonomy" id="2741543"/>
    <lineage>
        <taxon>Bacteria</taxon>
        <taxon>Pseudomonadati</taxon>
        <taxon>Acidobacteriota</taxon>
        <taxon>Terriglobia</taxon>
        <taxon>Candidatus Acidiferrales</taxon>
        <taxon>Candidatus Acidiferrum</taxon>
    </lineage>
</organism>
<name>A0A7V8NLR6_9BACT</name>
<accession>A0A7V8NLR6</accession>
<dbReference type="Proteomes" id="UP000567293">
    <property type="component" value="Unassembled WGS sequence"/>
</dbReference>
<reference evidence="1" key="1">
    <citation type="submission" date="2020-06" db="EMBL/GenBank/DDBJ databases">
        <title>Legume-microbial interactions unlock mineral nutrients during tropical forest succession.</title>
        <authorList>
            <person name="Epihov D.Z."/>
        </authorList>
    </citation>
    <scope>NUCLEOTIDE SEQUENCE [LARGE SCALE GENOMIC DNA]</scope>
    <source>
        <strain evidence="1">Pan2503</strain>
    </source>
</reference>
<dbReference type="AlphaFoldDB" id="A0A7V8NLR6"/>
<proteinExistence type="predicted"/>
<evidence type="ECO:0000313" key="1">
    <source>
        <dbReference type="EMBL" id="MBA0083651.1"/>
    </source>
</evidence>
<gene>
    <name evidence="1" type="ORF">HRJ53_01510</name>
</gene>
<comment type="caution">
    <text evidence="1">The sequence shown here is derived from an EMBL/GenBank/DDBJ whole genome shotgun (WGS) entry which is preliminary data.</text>
</comment>
<keyword evidence="2" id="KW-1185">Reference proteome</keyword>
<sequence length="108" mass="12372">MKHLFIMQNQAGRVIHPEWTSRAGATRRNNRLRREGQPLRLVEVADLNYLWNEHGRLSGTCGDCGRATADNKLVVVFVRDEQAKAWRCLDCDSLNVSSVYDDWKAVSK</sequence>
<protein>
    <submittedName>
        <fullName evidence="1">Uncharacterized protein</fullName>
    </submittedName>
</protein>
<evidence type="ECO:0000313" key="2">
    <source>
        <dbReference type="Proteomes" id="UP000567293"/>
    </source>
</evidence>